<accession>A0A2T0RGE7</accession>
<evidence type="ECO:0000313" key="9">
    <source>
        <dbReference type="EMBL" id="PRY20180.1"/>
    </source>
</evidence>
<dbReference type="GO" id="GO:0046872">
    <property type="term" value="F:metal ion binding"/>
    <property type="evidence" value="ECO:0007669"/>
    <property type="project" value="UniProtKB-KW"/>
</dbReference>
<keyword evidence="10" id="KW-1185">Reference proteome</keyword>
<dbReference type="CDD" id="cd16378">
    <property type="entry name" value="CcmH_N"/>
    <property type="match status" value="1"/>
</dbReference>
<protein>
    <recommendedName>
        <fullName evidence="7">Cytochrome c-type biogenesis protein</fullName>
    </recommendedName>
</protein>
<dbReference type="EMBL" id="PVZG01000025">
    <property type="protein sequence ID" value="PRY20180.1"/>
    <property type="molecule type" value="Genomic_DNA"/>
</dbReference>
<evidence type="ECO:0000256" key="4">
    <source>
        <dbReference type="ARBA" id="ARBA00022729"/>
    </source>
</evidence>
<reference evidence="9 10" key="1">
    <citation type="submission" date="2018-03" db="EMBL/GenBank/DDBJ databases">
        <title>Genomic Encyclopedia of Archaeal and Bacterial Type Strains, Phase II (KMG-II): from individual species to whole genera.</title>
        <authorList>
            <person name="Goeker M."/>
        </authorList>
    </citation>
    <scope>NUCLEOTIDE SEQUENCE [LARGE SCALE GENOMIC DNA]</scope>
    <source>
        <strain evidence="9 10">DSM 45348</strain>
    </source>
</reference>
<proteinExistence type="inferred from homology"/>
<feature type="transmembrane region" description="Helical" evidence="7">
    <location>
        <begin position="102"/>
        <end position="120"/>
    </location>
</feature>
<dbReference type="InterPro" id="IPR019734">
    <property type="entry name" value="TPR_rpt"/>
</dbReference>
<keyword evidence="4 7" id="KW-0732">Signal</keyword>
<evidence type="ECO:0000256" key="6">
    <source>
        <dbReference type="ARBA" id="ARBA00023004"/>
    </source>
</evidence>
<dbReference type="PANTHER" id="PTHR47870:SF1">
    <property type="entry name" value="CYTOCHROME C-TYPE BIOGENESIS PROTEIN CCMH"/>
    <property type="match status" value="1"/>
</dbReference>
<comment type="function">
    <text evidence="7">Possible subunit of a heme lyase.</text>
</comment>
<evidence type="ECO:0000256" key="3">
    <source>
        <dbReference type="ARBA" id="ARBA00022723"/>
    </source>
</evidence>
<feature type="chain" id="PRO_5015373602" description="Cytochrome c-type biogenesis protein" evidence="7">
    <location>
        <begin position="28"/>
        <end position="295"/>
    </location>
</feature>
<dbReference type="InterPro" id="IPR005616">
    <property type="entry name" value="CcmH/CycL/Ccl2/NrfF_N"/>
</dbReference>
<keyword evidence="2 7" id="KW-0349">Heme</keyword>
<dbReference type="Gene3D" id="1.25.40.10">
    <property type="entry name" value="Tetratricopeptide repeat domain"/>
    <property type="match status" value="1"/>
</dbReference>
<gene>
    <name evidence="9" type="ORF">CLV70_12561</name>
</gene>
<keyword evidence="7" id="KW-0472">Membrane</keyword>
<evidence type="ECO:0000256" key="1">
    <source>
        <dbReference type="ARBA" id="ARBA00010342"/>
    </source>
</evidence>
<dbReference type="PANTHER" id="PTHR47870">
    <property type="entry name" value="CYTOCHROME C-TYPE BIOGENESIS PROTEIN CCMH"/>
    <property type="match status" value="1"/>
</dbReference>
<keyword evidence="3 7" id="KW-0479">Metal-binding</keyword>
<dbReference type="Pfam" id="PF03918">
    <property type="entry name" value="CcmH"/>
    <property type="match status" value="1"/>
</dbReference>
<dbReference type="RefSeq" id="WP_106130722.1">
    <property type="nucleotide sequence ID" value="NZ_PVZG01000025.1"/>
</dbReference>
<name>A0A2T0RGE7_9ACTN</name>
<dbReference type="GO" id="GO:0017004">
    <property type="term" value="P:cytochrome complex assembly"/>
    <property type="evidence" value="ECO:0007669"/>
    <property type="project" value="UniProtKB-KW"/>
</dbReference>
<keyword evidence="5" id="KW-0201">Cytochrome c-type biogenesis</keyword>
<feature type="domain" description="CcmH/CycL/Ccl2/NrfF N-terminal" evidence="8">
    <location>
        <begin position="7"/>
        <end position="128"/>
    </location>
</feature>
<dbReference type="AlphaFoldDB" id="A0A2T0RGE7"/>
<dbReference type="SUPFAM" id="SSF48452">
    <property type="entry name" value="TPR-like"/>
    <property type="match status" value="1"/>
</dbReference>
<dbReference type="GO" id="GO:0005886">
    <property type="term" value="C:plasma membrane"/>
    <property type="evidence" value="ECO:0007669"/>
    <property type="project" value="TreeGrafter"/>
</dbReference>
<evidence type="ECO:0000259" key="8">
    <source>
        <dbReference type="Pfam" id="PF03918"/>
    </source>
</evidence>
<keyword evidence="6 7" id="KW-0408">Iron</keyword>
<dbReference type="Proteomes" id="UP000239209">
    <property type="component" value="Unassembled WGS sequence"/>
</dbReference>
<keyword evidence="7" id="KW-1133">Transmembrane helix</keyword>
<dbReference type="Pfam" id="PF13174">
    <property type="entry name" value="TPR_6"/>
    <property type="match status" value="1"/>
</dbReference>
<keyword evidence="7" id="KW-0812">Transmembrane</keyword>
<organism evidence="9 10">
    <name type="scientific">Pseudosporangium ferrugineum</name>
    <dbReference type="NCBI Taxonomy" id="439699"/>
    <lineage>
        <taxon>Bacteria</taxon>
        <taxon>Bacillati</taxon>
        <taxon>Actinomycetota</taxon>
        <taxon>Actinomycetes</taxon>
        <taxon>Micromonosporales</taxon>
        <taxon>Micromonosporaceae</taxon>
        <taxon>Pseudosporangium</taxon>
    </lineage>
</organism>
<evidence type="ECO:0000256" key="5">
    <source>
        <dbReference type="ARBA" id="ARBA00022748"/>
    </source>
</evidence>
<dbReference type="Gene3D" id="1.10.8.640">
    <property type="entry name" value="Cytochrome C biogenesis protein"/>
    <property type="match status" value="1"/>
</dbReference>
<evidence type="ECO:0000313" key="10">
    <source>
        <dbReference type="Proteomes" id="UP000239209"/>
    </source>
</evidence>
<dbReference type="OrthoDB" id="9804975at2"/>
<sequence>MRLRRLLLLAVAAVLLAAAGTAVWRSAAPRPETAHGIAEGLLCPACQGESVAQSQSPMAAAMRDTIDQQLAAGRTPDQVRQFFVDRYGEGVLAEPGYDGIGILLWLVPLLAVAAVVLIVLRQRRRRPAAPPDRDPRTPAPPIGRARMWDTVAVAVIALVAVVAFAGPDHDSADPPARAAADSTSSLLTLARSLEGQGRYAEASEVYRDVVAQRPDDRTRLRLAFTLLRSDRAAEAATTAGQVLHDSPGNTEALLLLGLARRASGSPDATTTLRRFLKAAPDDPAAPEVRRLLARS</sequence>
<feature type="signal peptide" evidence="7">
    <location>
        <begin position="1"/>
        <end position="27"/>
    </location>
</feature>
<evidence type="ECO:0000256" key="7">
    <source>
        <dbReference type="RuleBase" id="RU364112"/>
    </source>
</evidence>
<dbReference type="InterPro" id="IPR011990">
    <property type="entry name" value="TPR-like_helical_dom_sf"/>
</dbReference>
<dbReference type="InterPro" id="IPR051263">
    <property type="entry name" value="C-type_cytochrome_biogenesis"/>
</dbReference>
<dbReference type="InterPro" id="IPR038297">
    <property type="entry name" value="CcmH/CycL/NrfF/Ccl2_sf"/>
</dbReference>
<comment type="caution">
    <text evidence="9">The sequence shown here is derived from an EMBL/GenBank/DDBJ whole genome shotgun (WGS) entry which is preliminary data.</text>
</comment>
<evidence type="ECO:0000256" key="2">
    <source>
        <dbReference type="ARBA" id="ARBA00022617"/>
    </source>
</evidence>
<comment type="similarity">
    <text evidence="1 7">Belongs to the CcmH/CycL/Ccl2/NrfF family.</text>
</comment>